<dbReference type="Gene3D" id="3.40.50.720">
    <property type="entry name" value="NAD(P)-binding Rossmann-like Domain"/>
    <property type="match status" value="1"/>
</dbReference>
<gene>
    <name evidence="3" type="ORF">LY89DRAFT_596394</name>
</gene>
<evidence type="ECO:0000256" key="1">
    <source>
        <dbReference type="ARBA" id="ARBA00023002"/>
    </source>
</evidence>
<dbReference type="GO" id="GO:0016491">
    <property type="term" value="F:oxidoreductase activity"/>
    <property type="evidence" value="ECO:0007669"/>
    <property type="project" value="UniProtKB-KW"/>
</dbReference>
<accession>A0A132BDH3</accession>
<protein>
    <submittedName>
        <fullName evidence="3">Putative daunorubicin C-13 ketoreductase</fullName>
    </submittedName>
</protein>
<dbReference type="PRINTS" id="PR00081">
    <property type="entry name" value="GDHRDH"/>
</dbReference>
<feature type="region of interest" description="Disordered" evidence="2">
    <location>
        <begin position="207"/>
        <end position="238"/>
    </location>
</feature>
<dbReference type="AlphaFoldDB" id="A0A132BDH3"/>
<dbReference type="OrthoDB" id="191139at2759"/>
<evidence type="ECO:0000313" key="4">
    <source>
        <dbReference type="Proteomes" id="UP000070700"/>
    </source>
</evidence>
<dbReference type="RefSeq" id="XP_018064776.1">
    <property type="nucleotide sequence ID" value="XM_018209921.1"/>
</dbReference>
<dbReference type="InParanoid" id="A0A132BDH3"/>
<evidence type="ECO:0000313" key="3">
    <source>
        <dbReference type="EMBL" id="KUJ10421.1"/>
    </source>
</evidence>
<dbReference type="Pfam" id="PF00106">
    <property type="entry name" value="adh_short"/>
    <property type="match status" value="1"/>
</dbReference>
<reference evidence="3 4" key="1">
    <citation type="submission" date="2015-10" db="EMBL/GenBank/DDBJ databases">
        <title>Full genome of DAOMC 229536 Phialocephala scopiformis, a fungal endophyte of spruce producing the potent anti-insectan compound rugulosin.</title>
        <authorList>
            <consortium name="DOE Joint Genome Institute"/>
            <person name="Walker A.K."/>
            <person name="Frasz S.L."/>
            <person name="Seifert K.A."/>
            <person name="Miller J.D."/>
            <person name="Mondo S.J."/>
            <person name="Labutti K."/>
            <person name="Lipzen A."/>
            <person name="Dockter R."/>
            <person name="Kennedy M."/>
            <person name="Grigoriev I.V."/>
            <person name="Spatafora J.W."/>
        </authorList>
    </citation>
    <scope>NUCLEOTIDE SEQUENCE [LARGE SCALE GENOMIC DNA]</scope>
    <source>
        <strain evidence="3 4">CBS 120377</strain>
    </source>
</reference>
<evidence type="ECO:0000256" key="2">
    <source>
        <dbReference type="SAM" id="MobiDB-lite"/>
    </source>
</evidence>
<dbReference type="PANTHER" id="PTHR43157:SF31">
    <property type="entry name" value="PHOSPHATIDYLINOSITOL-GLYCAN BIOSYNTHESIS CLASS F PROTEIN"/>
    <property type="match status" value="1"/>
</dbReference>
<dbReference type="GeneID" id="28819647"/>
<dbReference type="EMBL" id="KQ947429">
    <property type="protein sequence ID" value="KUJ10421.1"/>
    <property type="molecule type" value="Genomic_DNA"/>
</dbReference>
<organism evidence="3 4">
    <name type="scientific">Mollisia scopiformis</name>
    <name type="common">Conifer needle endophyte fungus</name>
    <name type="synonym">Phialocephala scopiformis</name>
    <dbReference type="NCBI Taxonomy" id="149040"/>
    <lineage>
        <taxon>Eukaryota</taxon>
        <taxon>Fungi</taxon>
        <taxon>Dikarya</taxon>
        <taxon>Ascomycota</taxon>
        <taxon>Pezizomycotina</taxon>
        <taxon>Leotiomycetes</taxon>
        <taxon>Helotiales</taxon>
        <taxon>Mollisiaceae</taxon>
        <taxon>Mollisia</taxon>
    </lineage>
</organism>
<name>A0A132BDH3_MOLSC</name>
<dbReference type="KEGG" id="psco:LY89DRAFT_596394"/>
<keyword evidence="1" id="KW-0560">Oxidoreductase</keyword>
<dbReference type="InterPro" id="IPR036291">
    <property type="entry name" value="NAD(P)-bd_dom_sf"/>
</dbReference>
<sequence length="255" mass="27074">MARIFITGSSDGIGLVAAQTLIKKGHTVTLHARNAQRAQDAERACPGSAGVLIADLSSIAQTKSLAAEANKIGKFDTVIHNAGIGFSQGYKKTEDGLSDVFAVNALAPYILTCLMEKPGNLVYVSSQLHSGGDAQLRDVEWKTKRWSGMQAYSDSKLMNVLLAFAVARHWPDVASNALSPGWVKTKMGGSGAPGSLSKGAELPVRLAESDSKKIGSGGYYSGSGRTEPNSAVKNEETQEEFLRVCERISGVKFPK</sequence>
<dbReference type="PANTHER" id="PTHR43157">
    <property type="entry name" value="PHOSPHATIDYLINOSITOL-GLYCAN BIOSYNTHESIS CLASS F PROTEIN-RELATED"/>
    <property type="match status" value="1"/>
</dbReference>
<proteinExistence type="predicted"/>
<keyword evidence="4" id="KW-1185">Reference proteome</keyword>
<dbReference type="InterPro" id="IPR002347">
    <property type="entry name" value="SDR_fam"/>
</dbReference>
<dbReference type="Proteomes" id="UP000070700">
    <property type="component" value="Unassembled WGS sequence"/>
</dbReference>
<dbReference type="SUPFAM" id="SSF51735">
    <property type="entry name" value="NAD(P)-binding Rossmann-fold domains"/>
    <property type="match status" value="1"/>
</dbReference>